<evidence type="ECO:0000313" key="2">
    <source>
        <dbReference type="Proteomes" id="UP000502706"/>
    </source>
</evidence>
<sequence length="228" mass="25667">MNEQRSTERLFFDEHQWATVEAAMSRIIPTDHQPGAREANTTGFLDRYLSGIEYVYAKPDGSGFEKLSGKRAEAWRQRIEGLRKVYTEGIAEMDRRSRELFGDDFRALTEGQQDEVLGAMESRSGMDEGEQEEHQVAAGYGAPEEEAEPAMQQTLNESDLLFFPLLVLHTRQGFYGDPVYGGNRDRVGWEVLGFPGPESMAEVHSGRYSTLPYFAESTDHGEEAADGR</sequence>
<proteinExistence type="predicted"/>
<dbReference type="EMBL" id="CP045121">
    <property type="protein sequence ID" value="QIN78488.1"/>
    <property type="molecule type" value="Genomic_DNA"/>
</dbReference>
<accession>A0A6G8PWA2</accession>
<keyword evidence="2" id="KW-1185">Reference proteome</keyword>
<dbReference type="AlphaFoldDB" id="A0A6G8PWA2"/>
<reference evidence="1 2" key="1">
    <citation type="submission" date="2019-10" db="EMBL/GenBank/DDBJ databases">
        <title>Rubrobacter sp nov SCSIO 52915 isolated from a deep-sea sediment in the South China Sea.</title>
        <authorList>
            <person name="Chen R.W."/>
        </authorList>
    </citation>
    <scope>NUCLEOTIDE SEQUENCE [LARGE SCALE GENOMIC DNA]</scope>
    <source>
        <strain evidence="1 2">SCSIO 52915</strain>
    </source>
</reference>
<gene>
    <name evidence="1" type="ORF">GBA65_08085</name>
</gene>
<dbReference type="RefSeq" id="WP_166396166.1">
    <property type="nucleotide sequence ID" value="NZ_CP045121.1"/>
</dbReference>
<evidence type="ECO:0000313" key="1">
    <source>
        <dbReference type="EMBL" id="QIN78488.1"/>
    </source>
</evidence>
<name>A0A6G8PWA2_9ACTN</name>
<dbReference type="InterPro" id="IPR027056">
    <property type="entry name" value="Gluconate_2DH_su3"/>
</dbReference>
<dbReference type="KEGG" id="rmar:GBA65_08085"/>
<dbReference type="Pfam" id="PF13618">
    <property type="entry name" value="Gluconate_2-dh3"/>
    <property type="match status" value="1"/>
</dbReference>
<protein>
    <submittedName>
        <fullName evidence="1">Gluconate 2-dehydrogenase subunit 3 family protein</fullName>
    </submittedName>
</protein>
<dbReference type="Proteomes" id="UP000502706">
    <property type="component" value="Chromosome"/>
</dbReference>
<organism evidence="1 2">
    <name type="scientific">Rubrobacter marinus</name>
    <dbReference type="NCBI Taxonomy" id="2653852"/>
    <lineage>
        <taxon>Bacteria</taxon>
        <taxon>Bacillati</taxon>
        <taxon>Actinomycetota</taxon>
        <taxon>Rubrobacteria</taxon>
        <taxon>Rubrobacterales</taxon>
        <taxon>Rubrobacteraceae</taxon>
        <taxon>Rubrobacter</taxon>
    </lineage>
</organism>